<evidence type="ECO:0000256" key="14">
    <source>
        <dbReference type="ARBA" id="ARBA00036099"/>
    </source>
</evidence>
<feature type="transmembrane region" description="Helical" evidence="24">
    <location>
        <begin position="100"/>
        <end position="122"/>
    </location>
</feature>
<evidence type="ECO:0000256" key="19">
    <source>
        <dbReference type="ARBA" id="ARBA00061728"/>
    </source>
</evidence>
<comment type="subunit">
    <text evidence="19">Interacts with PDZD11.</text>
</comment>
<keyword evidence="8" id="KW-0915">Sodium</keyword>
<feature type="transmembrane region" description="Helical" evidence="24">
    <location>
        <begin position="143"/>
        <end position="164"/>
    </location>
</feature>
<keyword evidence="7 24" id="KW-1133">Transmembrane helix</keyword>
<dbReference type="STRING" id="29088.A0A2Y9HTJ6"/>
<feature type="compositionally biased region" description="Polar residues" evidence="23">
    <location>
        <begin position="623"/>
        <end position="638"/>
    </location>
</feature>
<dbReference type="InterPro" id="IPR038377">
    <property type="entry name" value="Na/Glc_symporter_sf"/>
</dbReference>
<evidence type="ECO:0000256" key="24">
    <source>
        <dbReference type="SAM" id="Phobius"/>
    </source>
</evidence>
<keyword evidence="12" id="KW-0739">Sodium transport</keyword>
<evidence type="ECO:0000256" key="17">
    <source>
        <dbReference type="ARBA" id="ARBA00052729"/>
    </source>
</evidence>
<evidence type="ECO:0000256" key="23">
    <source>
        <dbReference type="SAM" id="MobiDB-lite"/>
    </source>
</evidence>
<dbReference type="GO" id="GO:0016324">
    <property type="term" value="C:apical plasma membrane"/>
    <property type="evidence" value="ECO:0007669"/>
    <property type="project" value="UniProtKB-SubCell"/>
</dbReference>
<dbReference type="AlphaFoldDB" id="A0A2Y9HTJ6"/>
<feature type="transmembrane region" description="Helical" evidence="24">
    <location>
        <begin position="29"/>
        <end position="48"/>
    </location>
</feature>
<comment type="catalytic activity">
    <reaction evidence="16">
        <text>(R)-lipoate(out) + 2 Na(+)(out) = (R)-lipoate(in) + 2 Na(+)(in)</text>
        <dbReference type="Rhea" id="RHEA:73379"/>
        <dbReference type="ChEBI" id="CHEBI:29101"/>
        <dbReference type="ChEBI" id="CHEBI:83088"/>
    </reaction>
</comment>
<evidence type="ECO:0000256" key="7">
    <source>
        <dbReference type="ARBA" id="ARBA00022989"/>
    </source>
</evidence>
<dbReference type="InParanoid" id="A0A2Y9HTJ6"/>
<feature type="transmembrane region" description="Helical" evidence="24">
    <location>
        <begin position="395"/>
        <end position="417"/>
    </location>
</feature>
<evidence type="ECO:0000256" key="4">
    <source>
        <dbReference type="ARBA" id="ARBA00022475"/>
    </source>
</evidence>
<dbReference type="GO" id="GO:0098660">
    <property type="term" value="P:inorganic ion transmembrane transport"/>
    <property type="evidence" value="ECO:0007669"/>
    <property type="project" value="UniProtKB-ARBA"/>
</dbReference>
<evidence type="ECO:0000256" key="2">
    <source>
        <dbReference type="ARBA" id="ARBA00006434"/>
    </source>
</evidence>
<evidence type="ECO:0000256" key="5">
    <source>
        <dbReference type="ARBA" id="ARBA00022692"/>
    </source>
</evidence>
<keyword evidence="3" id="KW-0813">Transport</keyword>
<keyword evidence="13" id="KW-0092">Biotin</keyword>
<dbReference type="GO" id="GO:0090482">
    <property type="term" value="F:vitamin transmembrane transporter activity"/>
    <property type="evidence" value="ECO:0007669"/>
    <property type="project" value="UniProtKB-ARBA"/>
</dbReference>
<evidence type="ECO:0000256" key="10">
    <source>
        <dbReference type="ARBA" id="ARBA00023136"/>
    </source>
</evidence>
<protein>
    <recommendedName>
        <fullName evidence="20">Sodium-dependent multivitamin transporter</fullName>
    </recommendedName>
    <alternativeName>
        <fullName evidence="21">Solute carrier family 5 member 6</fullName>
    </alternativeName>
</protein>
<comment type="catalytic activity">
    <reaction evidence="14">
        <text>iodide(out) + 2 Na(+)(out) = iodide(in) + 2 Na(+)(in)</text>
        <dbReference type="Rhea" id="RHEA:71207"/>
        <dbReference type="ChEBI" id="CHEBI:16382"/>
        <dbReference type="ChEBI" id="CHEBI:29101"/>
    </reaction>
</comment>
<keyword evidence="4" id="KW-1003">Cell membrane</keyword>
<dbReference type="PROSITE" id="PS50283">
    <property type="entry name" value="NA_SOLUT_SYMP_3"/>
    <property type="match status" value="1"/>
</dbReference>
<dbReference type="RefSeq" id="XP_021553184.1">
    <property type="nucleotide sequence ID" value="XM_021697509.1"/>
</dbReference>
<feature type="transmembrane region" description="Helical" evidence="24">
    <location>
        <begin position="68"/>
        <end position="88"/>
    </location>
</feature>
<dbReference type="PANTHER" id="PTHR42985">
    <property type="entry name" value="SODIUM-COUPLED MONOCARBOXYLATE TRANSPORTER"/>
    <property type="match status" value="1"/>
</dbReference>
<dbReference type="Gene3D" id="1.20.1730.10">
    <property type="entry name" value="Sodium/glucose cotransporter"/>
    <property type="match status" value="1"/>
</dbReference>
<feature type="transmembrane region" description="Helical" evidence="24">
    <location>
        <begin position="176"/>
        <end position="196"/>
    </location>
</feature>
<feature type="transmembrane region" description="Helical" evidence="24">
    <location>
        <begin position="351"/>
        <end position="374"/>
    </location>
</feature>
<dbReference type="GO" id="GO:0015075">
    <property type="term" value="F:monoatomic ion transmembrane transporter activity"/>
    <property type="evidence" value="ECO:0007669"/>
    <property type="project" value="UniProtKB-ARBA"/>
</dbReference>
<dbReference type="NCBIfam" id="TIGR00813">
    <property type="entry name" value="sss"/>
    <property type="match status" value="1"/>
</dbReference>
<evidence type="ECO:0000256" key="22">
    <source>
        <dbReference type="RuleBase" id="RU362091"/>
    </source>
</evidence>
<evidence type="ECO:0000256" key="20">
    <source>
        <dbReference type="ARBA" id="ARBA00073170"/>
    </source>
</evidence>
<dbReference type="CTD" id="8884"/>
<comment type="catalytic activity">
    <reaction evidence="17">
        <text>biotin(out) + 2 Na(+)(out) = biotin(in) + 2 Na(+)(in)</text>
        <dbReference type="Rhea" id="RHEA:73375"/>
        <dbReference type="ChEBI" id="CHEBI:29101"/>
        <dbReference type="ChEBI" id="CHEBI:57586"/>
    </reaction>
</comment>
<reference evidence="26" key="1">
    <citation type="submission" date="2025-08" db="UniProtKB">
        <authorList>
            <consortium name="RefSeq"/>
        </authorList>
    </citation>
    <scope>IDENTIFICATION</scope>
    <source>
        <tissue evidence="26">Blood</tissue>
    </source>
</reference>
<evidence type="ECO:0000313" key="26">
    <source>
        <dbReference type="RefSeq" id="XP_021553184.1"/>
    </source>
</evidence>
<proteinExistence type="inferred from homology"/>
<dbReference type="GO" id="GO:0006814">
    <property type="term" value="P:sodium ion transport"/>
    <property type="evidence" value="ECO:0007669"/>
    <property type="project" value="UniProtKB-KW"/>
</dbReference>
<keyword evidence="10 24" id="KW-0472">Membrane</keyword>
<dbReference type="PANTHER" id="PTHR42985:SF2">
    <property type="entry name" value="SODIUM-DEPENDENT MULTIVITAMIN TRANSPORTER"/>
    <property type="match status" value="1"/>
</dbReference>
<keyword evidence="9" id="KW-0406">Ion transport</keyword>
<evidence type="ECO:0000256" key="15">
    <source>
        <dbReference type="ARBA" id="ARBA00050243"/>
    </source>
</evidence>
<feature type="transmembrane region" description="Helical" evidence="24">
    <location>
        <begin position="294"/>
        <end position="319"/>
    </location>
</feature>
<organism evidence="25 26">
    <name type="scientific">Neomonachus schauinslandi</name>
    <name type="common">Hawaiian monk seal</name>
    <name type="synonym">Monachus schauinslandi</name>
    <dbReference type="NCBI Taxonomy" id="29088"/>
    <lineage>
        <taxon>Eukaryota</taxon>
        <taxon>Metazoa</taxon>
        <taxon>Chordata</taxon>
        <taxon>Craniata</taxon>
        <taxon>Vertebrata</taxon>
        <taxon>Euteleostomi</taxon>
        <taxon>Mammalia</taxon>
        <taxon>Eutheria</taxon>
        <taxon>Laurasiatheria</taxon>
        <taxon>Carnivora</taxon>
        <taxon>Caniformia</taxon>
        <taxon>Pinnipedia</taxon>
        <taxon>Phocidae</taxon>
        <taxon>Monachinae</taxon>
        <taxon>Monachini</taxon>
        <taxon>Neomonachus</taxon>
    </lineage>
</organism>
<dbReference type="PROSITE" id="PS00456">
    <property type="entry name" value="NA_SOLUT_SYMP_1"/>
    <property type="match status" value="1"/>
</dbReference>
<keyword evidence="11" id="KW-0325">Glycoprotein</keyword>
<evidence type="ECO:0000256" key="13">
    <source>
        <dbReference type="ARBA" id="ARBA00023267"/>
    </source>
</evidence>
<evidence type="ECO:0000256" key="9">
    <source>
        <dbReference type="ARBA" id="ARBA00023065"/>
    </source>
</evidence>
<evidence type="ECO:0000256" key="6">
    <source>
        <dbReference type="ARBA" id="ARBA00022847"/>
    </source>
</evidence>
<evidence type="ECO:0000256" key="1">
    <source>
        <dbReference type="ARBA" id="ARBA00004424"/>
    </source>
</evidence>
<evidence type="ECO:0000256" key="18">
    <source>
        <dbReference type="ARBA" id="ARBA00058802"/>
    </source>
</evidence>
<dbReference type="InterPro" id="IPR018212">
    <property type="entry name" value="Na/solute_symporter_CS"/>
</dbReference>
<evidence type="ECO:0000256" key="8">
    <source>
        <dbReference type="ARBA" id="ARBA00023053"/>
    </source>
</evidence>
<accession>A0A2Y9HTJ6</accession>
<comment type="function">
    <text evidence="18">Sodium-dependent multivitamin transporter that mediates the electrogenic transport of pantothenate, biotin, lipoate and iodide. Functions as a Na(+)-coupled substrate symporter where the stoichiometry of Na(+):substrate is 2:1, creating an electrochemical Na(+) gradient used as driving force for substrate uptake. Required for biotin and pantothenate uptake in the intestine across the brush border membrane. Plays a role in the maintenance of intestinal mucosa integrity, by providing the gut mucosa with biotin. Contributes to the luminal uptake of biotin and pantothenate into the brain across the blood-brain barrier.</text>
</comment>
<feature type="transmembrane region" description="Helical" evidence="24">
    <location>
        <begin position="208"/>
        <end position="226"/>
    </location>
</feature>
<keyword evidence="25" id="KW-1185">Reference proteome</keyword>
<feature type="transmembrane region" description="Helical" evidence="24">
    <location>
        <begin position="455"/>
        <end position="476"/>
    </location>
</feature>
<feature type="transmembrane region" description="Helical" evidence="24">
    <location>
        <begin position="527"/>
        <end position="550"/>
    </location>
</feature>
<feature type="transmembrane region" description="Helical" evidence="24">
    <location>
        <begin position="423"/>
        <end position="448"/>
    </location>
</feature>
<dbReference type="FunFam" id="1.20.1730.10:FF:000011">
    <property type="entry name" value="sodium-dependent multivitamin transporter isoform X1"/>
    <property type="match status" value="1"/>
</dbReference>
<evidence type="ECO:0000256" key="3">
    <source>
        <dbReference type="ARBA" id="ARBA00022448"/>
    </source>
</evidence>
<evidence type="ECO:0000256" key="12">
    <source>
        <dbReference type="ARBA" id="ARBA00023201"/>
    </source>
</evidence>
<dbReference type="InterPro" id="IPR001734">
    <property type="entry name" value="Na/solute_symporter"/>
</dbReference>
<keyword evidence="5 24" id="KW-0812">Transmembrane</keyword>
<comment type="catalytic activity">
    <reaction evidence="15">
        <text>(R)-pantothenate(out) + 2 Na(+)(out) = (R)-pantothenate(in) + 2 Na(+)(in)</text>
        <dbReference type="Rhea" id="RHEA:73371"/>
        <dbReference type="ChEBI" id="CHEBI:29032"/>
        <dbReference type="ChEBI" id="CHEBI:29101"/>
    </reaction>
</comment>
<comment type="subcellular location">
    <subcellularLocation>
        <location evidence="1">Apical cell membrane</location>
        <topology evidence="1">Multi-pass membrane protein</topology>
    </subcellularLocation>
</comment>
<sequence>MSVVVSTSAPLLPASDTNTVTSTFSLVDYVVFVLLLVLSLAIGLYHAFRGWGRHTVGQLLMADRKMSCLPVALSLLATFQSAVAILGVPSEIYRFGTQYWFLGCCYFLGLLIPAHVFIPVFYRLHLTSAYEYLELRFNKAVRVCGTLTFIFQMVIYMGVVLYAPSLALNAVTGFDLWLSVLTLGIVCTVYTALGGLKAVIWTDVFQTLVMFLGQLVVIIVGSAKVGGLRHVWEVASQHGRISGIVLDPDPFVRHTFWTLAFGGVFMMLSLYGVNQAQVQRYLSSRTEKAAVLSCYAVFPCQQLVLCMSCLIGLVMFVYYQEYPMSTQQAQAAPDQFVLYFVMDLLKDLPGLPGLFVACLFSGSLSTISSAFNSLATVTMEDLIRPWFPQFSEVQAIMLSRILAFGYGLLCLGMAYISSQMGPVLQAALSIFGMVGGPLLGLFCLGMFFPCANPPGAIVGLLAGLIMAFWIGIGSIVTNMASRMAPSPPNISSFSLPSNLTSVTMTTLMPSTTLSKPTGLQRLYSLSYLWYSAHNSTTVIVVGLIVSLLTGGMRGRTLNPRTIYPVLPKLVALLPLSCQKRFHCISYSQDLSVDTPTFPEKMSNGMLKNSRDKEVMAVPEESSAHQGNSPTFILQETSL</sequence>
<feature type="region of interest" description="Disordered" evidence="23">
    <location>
        <begin position="616"/>
        <end position="638"/>
    </location>
</feature>
<dbReference type="KEGG" id="nsu:110587289"/>
<evidence type="ECO:0000256" key="16">
    <source>
        <dbReference type="ARBA" id="ARBA00050457"/>
    </source>
</evidence>
<comment type="similarity">
    <text evidence="2 22">Belongs to the sodium:solute symporter (SSF) (TC 2.A.21) family.</text>
</comment>
<dbReference type="Proteomes" id="UP000248481">
    <property type="component" value="Chromosome 10"/>
</dbReference>
<dbReference type="Pfam" id="PF00474">
    <property type="entry name" value="SSF"/>
    <property type="match status" value="1"/>
</dbReference>
<evidence type="ECO:0000313" key="25">
    <source>
        <dbReference type="Proteomes" id="UP000248481"/>
    </source>
</evidence>
<feature type="transmembrane region" description="Helical" evidence="24">
    <location>
        <begin position="255"/>
        <end position="273"/>
    </location>
</feature>
<keyword evidence="6" id="KW-0769">Symport</keyword>
<dbReference type="InterPro" id="IPR051163">
    <property type="entry name" value="Sodium:Solute_Symporter_SSF"/>
</dbReference>
<gene>
    <name evidence="26" type="primary">SLC5A6</name>
</gene>
<evidence type="ECO:0000256" key="11">
    <source>
        <dbReference type="ARBA" id="ARBA00023180"/>
    </source>
</evidence>
<evidence type="ECO:0000256" key="21">
    <source>
        <dbReference type="ARBA" id="ARBA00078601"/>
    </source>
</evidence>
<dbReference type="GO" id="GO:0015887">
    <property type="term" value="P:pantothenate transmembrane transport"/>
    <property type="evidence" value="ECO:0007669"/>
    <property type="project" value="UniProtKB-ARBA"/>
</dbReference>
<dbReference type="GeneID" id="110587289"/>
<name>A0A2Y9HTJ6_NEOSC</name>
<dbReference type="GO" id="GO:0015293">
    <property type="term" value="F:symporter activity"/>
    <property type="evidence" value="ECO:0007669"/>
    <property type="project" value="UniProtKB-KW"/>
</dbReference>